<dbReference type="Pfam" id="PF04014">
    <property type="entry name" value="MazE_antitoxin"/>
    <property type="match status" value="1"/>
</dbReference>
<evidence type="ECO:0000313" key="3">
    <source>
        <dbReference type="EMBL" id="RKF07985.1"/>
    </source>
</evidence>
<evidence type="ECO:0000256" key="1">
    <source>
        <dbReference type="PROSITE-ProRule" id="PRU01076"/>
    </source>
</evidence>
<sequence length="87" mass="9863">MNEHVKSADERLARLFRNGRSQAVRIPKEFEFAGDELILTRQPDGSLLLRQAQTAGLLDYLRTAEPWHGDDFLAGIDDMPPLDDVEL</sequence>
<organism evidence="3 4">
    <name type="scientific">Oceaniradius stylonematis</name>
    <dbReference type="NCBI Taxonomy" id="2184161"/>
    <lineage>
        <taxon>Bacteria</taxon>
        <taxon>Pseudomonadati</taxon>
        <taxon>Pseudomonadota</taxon>
        <taxon>Alphaproteobacteria</taxon>
        <taxon>Hyphomicrobiales</taxon>
        <taxon>Ahrensiaceae</taxon>
        <taxon>Oceaniradius</taxon>
    </lineage>
</organism>
<dbReference type="Gene3D" id="2.10.260.10">
    <property type="match status" value="1"/>
</dbReference>
<dbReference type="AlphaFoldDB" id="A0A3A8ADR5"/>
<dbReference type="GO" id="GO:0003677">
    <property type="term" value="F:DNA binding"/>
    <property type="evidence" value="ECO:0007669"/>
    <property type="project" value="UniProtKB-UniRule"/>
</dbReference>
<dbReference type="PROSITE" id="PS51740">
    <property type="entry name" value="SPOVT_ABRB"/>
    <property type="match status" value="1"/>
</dbReference>
<proteinExistence type="predicted"/>
<accession>A0A3A8ADR5</accession>
<dbReference type="EMBL" id="QFWV02000004">
    <property type="protein sequence ID" value="RKF07985.1"/>
    <property type="molecule type" value="Genomic_DNA"/>
</dbReference>
<evidence type="ECO:0000259" key="2">
    <source>
        <dbReference type="PROSITE" id="PS51740"/>
    </source>
</evidence>
<dbReference type="OrthoDB" id="7173678at2"/>
<feature type="domain" description="SpoVT-AbrB" evidence="2">
    <location>
        <begin position="13"/>
        <end position="54"/>
    </location>
</feature>
<dbReference type="RefSeq" id="WP_109768609.1">
    <property type="nucleotide sequence ID" value="NZ_CP159474.1"/>
</dbReference>
<keyword evidence="4" id="KW-1185">Reference proteome</keyword>
<reference evidence="3 4" key="1">
    <citation type="journal article" date="2018" name="Int. J. Syst. Bacteriol.">
        <title>Oceaniradius stylonemae gen. nov., sp. nov., isolated from a red alga, Stylonema cornu-cervi.</title>
        <authorList>
            <person name="Jeong S."/>
        </authorList>
    </citation>
    <scope>NUCLEOTIDE SEQUENCE [LARGE SCALE GENOMIC DNA]</scope>
    <source>
        <strain evidence="3 4">StC1</strain>
    </source>
</reference>
<dbReference type="Proteomes" id="UP000246132">
    <property type="component" value="Unassembled WGS sequence"/>
</dbReference>
<dbReference type="SMART" id="SM00966">
    <property type="entry name" value="SpoVT_AbrB"/>
    <property type="match status" value="1"/>
</dbReference>
<name>A0A3A8ADR5_9HYPH</name>
<dbReference type="InterPro" id="IPR007159">
    <property type="entry name" value="SpoVT-AbrB_dom"/>
</dbReference>
<protein>
    <submittedName>
        <fullName evidence="3">AbrB/MazE/SpoVT family DNA-binding domain-containing protein</fullName>
    </submittedName>
</protein>
<evidence type="ECO:0000313" key="4">
    <source>
        <dbReference type="Proteomes" id="UP000246132"/>
    </source>
</evidence>
<comment type="caution">
    <text evidence="3">The sequence shown here is derived from an EMBL/GenBank/DDBJ whole genome shotgun (WGS) entry which is preliminary data.</text>
</comment>
<keyword evidence="1 3" id="KW-0238">DNA-binding</keyword>
<gene>
    <name evidence="3" type="ORF">DEM25_008855</name>
</gene>
<dbReference type="SUPFAM" id="SSF89447">
    <property type="entry name" value="AbrB/MazE/MraZ-like"/>
    <property type="match status" value="1"/>
</dbReference>
<dbReference type="InterPro" id="IPR037914">
    <property type="entry name" value="SpoVT-AbrB_sf"/>
</dbReference>